<dbReference type="Pfam" id="PF09851">
    <property type="entry name" value="SHOCT"/>
    <property type="match status" value="1"/>
</dbReference>
<name>A0A1J1AB15_9EURY</name>
<organism evidence="3 4">
    <name type="scientific">Halodesulfurarchaeum formicicum</name>
    <dbReference type="NCBI Taxonomy" id="1873524"/>
    <lineage>
        <taxon>Archaea</taxon>
        <taxon>Methanobacteriati</taxon>
        <taxon>Methanobacteriota</taxon>
        <taxon>Stenosarchaea group</taxon>
        <taxon>Halobacteria</taxon>
        <taxon>Halobacteriales</taxon>
        <taxon>Halobacteriaceae</taxon>
        <taxon>Halodesulfurarchaeum</taxon>
    </lineage>
</organism>
<dbReference type="KEGG" id="hhsr:HSR6_0530"/>
<feature type="domain" description="SHOCT" evidence="2">
    <location>
        <begin position="96"/>
        <end position="121"/>
    </location>
</feature>
<dbReference type="AlphaFoldDB" id="A0A1J1AB15"/>
<dbReference type="InterPro" id="IPR018649">
    <property type="entry name" value="SHOCT"/>
</dbReference>
<reference evidence="4" key="1">
    <citation type="submission" date="2016-08" db="EMBL/GenBank/DDBJ databases">
        <title>Discovery of first anaerobic lithoheterotrophic haloarchae widely represented in hypersaline habitats.</title>
        <authorList>
            <person name="Sorokin D.Y."/>
            <person name="Kublanov I.V."/>
            <person name="Roman P."/>
            <person name="Sinninghe Damste J.S."/>
            <person name="Golyshin P.N."/>
            <person name="Rojo D."/>
            <person name="Ciordia S."/>
            <person name="Mena Md.C."/>
            <person name="Ferrer M."/>
            <person name="Smedile F."/>
            <person name="Messina E."/>
            <person name="La Cono V."/>
            <person name="Yakimov M.M."/>
        </authorList>
    </citation>
    <scope>NUCLEOTIDE SEQUENCE [LARGE SCALE GENOMIC DNA]</scope>
    <source>
        <strain evidence="4">HSR6</strain>
    </source>
</reference>
<dbReference type="Proteomes" id="UP000186165">
    <property type="component" value="Chromosome"/>
</dbReference>
<dbReference type="RefSeq" id="WP_071932716.1">
    <property type="nucleotide sequence ID" value="NZ_CP016804.1"/>
</dbReference>
<keyword evidence="1" id="KW-0812">Transmembrane</keyword>
<evidence type="ECO:0000313" key="3">
    <source>
        <dbReference type="EMBL" id="APE94992.1"/>
    </source>
</evidence>
<dbReference type="OrthoDB" id="53394at2157"/>
<evidence type="ECO:0000259" key="2">
    <source>
        <dbReference type="Pfam" id="PF09851"/>
    </source>
</evidence>
<keyword evidence="4" id="KW-1185">Reference proteome</keyword>
<accession>A0A1J1AB15</accession>
<feature type="transmembrane region" description="Helical" evidence="1">
    <location>
        <begin position="52"/>
        <end position="78"/>
    </location>
</feature>
<gene>
    <name evidence="3" type="ORF">HSR6_0530</name>
</gene>
<evidence type="ECO:0000256" key="1">
    <source>
        <dbReference type="SAM" id="Phobius"/>
    </source>
</evidence>
<evidence type="ECO:0000313" key="4">
    <source>
        <dbReference type="Proteomes" id="UP000186165"/>
    </source>
</evidence>
<keyword evidence="1" id="KW-0472">Membrane</keyword>
<dbReference type="GeneID" id="30417054"/>
<sequence length="127" mass="13089">MNSLGKRVGLGVLALAGLILLVPTFRSGATGGYGTMGGGYGGMMGGGYGGFGGGMGLLGPFAQLLFLALLVAGAYVLFQAVAGDGDHRLGRSGDGAIEELRTAYARGDISEEEFERRRATLRLDDER</sequence>
<keyword evidence="1" id="KW-1133">Transmembrane helix</keyword>
<dbReference type="EMBL" id="CP016804">
    <property type="protein sequence ID" value="APE94992.1"/>
    <property type="molecule type" value="Genomic_DNA"/>
</dbReference>
<proteinExistence type="predicted"/>
<protein>
    <recommendedName>
        <fullName evidence="2">SHOCT domain-containing protein</fullName>
    </recommendedName>
</protein>